<proteinExistence type="predicted"/>
<name>M5ET56_9HYPH</name>
<keyword evidence="4" id="KW-1185">Reference proteome</keyword>
<gene>
    <name evidence="3" type="ORF">MESS2_560040</name>
</gene>
<dbReference type="SUPFAM" id="SSF52833">
    <property type="entry name" value="Thioredoxin-like"/>
    <property type="match status" value="1"/>
</dbReference>
<dbReference type="PROSITE" id="PS51352">
    <property type="entry name" value="THIOREDOXIN_2"/>
    <property type="match status" value="1"/>
</dbReference>
<organism evidence="3 4">
    <name type="scientific">Mesorhizobium metallidurans STM 2683</name>
    <dbReference type="NCBI Taxonomy" id="1297569"/>
    <lineage>
        <taxon>Bacteria</taxon>
        <taxon>Pseudomonadati</taxon>
        <taxon>Pseudomonadota</taxon>
        <taxon>Alphaproteobacteria</taxon>
        <taxon>Hyphomicrobiales</taxon>
        <taxon>Phyllobacteriaceae</taxon>
        <taxon>Mesorhizobium</taxon>
    </lineage>
</organism>
<evidence type="ECO:0000313" key="3">
    <source>
        <dbReference type="EMBL" id="CCV07437.1"/>
    </source>
</evidence>
<dbReference type="PROSITE" id="PS51318">
    <property type="entry name" value="TAT"/>
    <property type="match status" value="1"/>
</dbReference>
<evidence type="ECO:0000256" key="1">
    <source>
        <dbReference type="SAM" id="SignalP"/>
    </source>
</evidence>
<dbReference type="eggNOG" id="COG1225">
    <property type="taxonomic scope" value="Bacteria"/>
</dbReference>
<dbReference type="GO" id="GO:0016209">
    <property type="term" value="F:antioxidant activity"/>
    <property type="evidence" value="ECO:0007669"/>
    <property type="project" value="InterPro"/>
</dbReference>
<protein>
    <submittedName>
        <fullName evidence="3">Alkyl hydroperoxide reductase/ Thiol specific antioxidant/ Mal allergen</fullName>
    </submittedName>
</protein>
<dbReference type="InterPro" id="IPR006311">
    <property type="entry name" value="TAT_signal"/>
</dbReference>
<evidence type="ECO:0000313" key="4">
    <source>
        <dbReference type="Proteomes" id="UP000012062"/>
    </source>
</evidence>
<dbReference type="Pfam" id="PF00578">
    <property type="entry name" value="AhpC-TSA"/>
    <property type="match status" value="1"/>
</dbReference>
<dbReference type="PANTHER" id="PTHR43640">
    <property type="entry name" value="OS07G0260300 PROTEIN"/>
    <property type="match status" value="1"/>
</dbReference>
<reference evidence="3 4" key="1">
    <citation type="submission" date="2013-02" db="EMBL/GenBank/DDBJ databases">
        <authorList>
            <person name="Genoscope - CEA"/>
        </authorList>
    </citation>
    <scope>NUCLEOTIDE SEQUENCE [LARGE SCALE GENOMIC DNA]</scope>
    <source>
        <strain evidence="3 4">STM 2683</strain>
    </source>
</reference>
<dbReference type="InterPro" id="IPR036249">
    <property type="entry name" value="Thioredoxin-like_sf"/>
</dbReference>
<dbReference type="GO" id="GO:0016491">
    <property type="term" value="F:oxidoreductase activity"/>
    <property type="evidence" value="ECO:0007669"/>
    <property type="project" value="InterPro"/>
</dbReference>
<keyword evidence="1" id="KW-0732">Signal</keyword>
<dbReference type="InterPro" id="IPR013766">
    <property type="entry name" value="Thioredoxin_domain"/>
</dbReference>
<dbReference type="RefSeq" id="WP_008876324.1">
    <property type="nucleotide sequence ID" value="NZ_CAUM01000124.1"/>
</dbReference>
<dbReference type="PANTHER" id="PTHR43640:SF1">
    <property type="entry name" value="THIOREDOXIN-DEPENDENT PEROXIREDOXIN"/>
    <property type="match status" value="1"/>
</dbReference>
<dbReference type="EMBL" id="CAUM01000124">
    <property type="protein sequence ID" value="CCV07437.1"/>
    <property type="molecule type" value="Genomic_DNA"/>
</dbReference>
<dbReference type="Proteomes" id="UP000012062">
    <property type="component" value="Unassembled WGS sequence"/>
</dbReference>
<dbReference type="InterPro" id="IPR000866">
    <property type="entry name" value="AhpC/TSA"/>
</dbReference>
<sequence length="213" mass="22359">MPLSRRHLFTFAASAGAAIGTAALVASWPTTGAAAAATVGQPAPDFAVVDTGGQVRKLGDFRGKIVVLEWTSPSCPFVGAHYKSGNMQALQRWATQQGVIWLSVLSTHPSRSDYLPTPQAAAFNNERNAAPTALLMDEDGKLGMSYGARTTPHMFVVAADGTLAYAGAIDEGPSPDPTTKRNYVRLAIEDLMAQRPVKTASTRSYGCGVGYGG</sequence>
<dbReference type="STRING" id="1297569.MESS2_560040"/>
<dbReference type="OrthoDB" id="9809746at2"/>
<feature type="domain" description="Thioredoxin" evidence="2">
    <location>
        <begin position="37"/>
        <end position="193"/>
    </location>
</feature>
<evidence type="ECO:0000259" key="2">
    <source>
        <dbReference type="PROSITE" id="PS51352"/>
    </source>
</evidence>
<dbReference type="Gene3D" id="3.40.30.10">
    <property type="entry name" value="Glutaredoxin"/>
    <property type="match status" value="1"/>
</dbReference>
<dbReference type="AlphaFoldDB" id="M5ET56"/>
<comment type="caution">
    <text evidence="3">The sequence shown here is derived from an EMBL/GenBank/DDBJ whole genome shotgun (WGS) entry which is preliminary data.</text>
</comment>
<dbReference type="InterPro" id="IPR047262">
    <property type="entry name" value="PRX-like1"/>
</dbReference>
<feature type="chain" id="PRO_5004066262" evidence="1">
    <location>
        <begin position="18"/>
        <end position="213"/>
    </location>
</feature>
<feature type="signal peptide" evidence="1">
    <location>
        <begin position="1"/>
        <end position="17"/>
    </location>
</feature>
<accession>M5ET56</accession>